<dbReference type="EMBL" id="JBHRZF010000195">
    <property type="protein sequence ID" value="MFC3862455.1"/>
    <property type="molecule type" value="Genomic_DNA"/>
</dbReference>
<protein>
    <submittedName>
        <fullName evidence="1">DUF3105 domain-containing protein</fullName>
    </submittedName>
</protein>
<dbReference type="RefSeq" id="WP_380080342.1">
    <property type="nucleotide sequence ID" value="NZ_JBHRZF010000195.1"/>
</dbReference>
<dbReference type="InterPro" id="IPR021454">
    <property type="entry name" value="DUF3105"/>
</dbReference>
<keyword evidence="2" id="KW-1185">Reference proteome</keyword>
<dbReference type="Pfam" id="PF11303">
    <property type="entry name" value="DUF3105"/>
    <property type="match status" value="1"/>
</dbReference>
<accession>A0ABV8AAR9</accession>
<reference evidence="2" key="1">
    <citation type="journal article" date="2019" name="Int. J. Syst. Evol. Microbiol.">
        <title>The Global Catalogue of Microorganisms (GCM) 10K type strain sequencing project: providing services to taxonomists for standard genome sequencing and annotation.</title>
        <authorList>
            <consortium name="The Broad Institute Genomics Platform"/>
            <consortium name="The Broad Institute Genome Sequencing Center for Infectious Disease"/>
            <person name="Wu L."/>
            <person name="Ma J."/>
        </authorList>
    </citation>
    <scope>NUCLEOTIDE SEQUENCE [LARGE SCALE GENOMIC DNA]</scope>
    <source>
        <strain evidence="2">CCTCC AB 2013263</strain>
    </source>
</reference>
<gene>
    <name evidence="1" type="ORF">ACFOPQ_16960</name>
</gene>
<name>A0ABV8AAR9_9DEIO</name>
<organism evidence="1 2">
    <name type="scientific">Deinococcus antarcticus</name>
    <dbReference type="NCBI Taxonomy" id="1298767"/>
    <lineage>
        <taxon>Bacteria</taxon>
        <taxon>Thermotogati</taxon>
        <taxon>Deinococcota</taxon>
        <taxon>Deinococci</taxon>
        <taxon>Deinococcales</taxon>
        <taxon>Deinococcaceae</taxon>
        <taxon>Deinococcus</taxon>
    </lineage>
</organism>
<evidence type="ECO:0000313" key="1">
    <source>
        <dbReference type="EMBL" id="MFC3862455.1"/>
    </source>
</evidence>
<proteinExistence type="predicted"/>
<dbReference type="Proteomes" id="UP001595748">
    <property type="component" value="Unassembled WGS sequence"/>
</dbReference>
<sequence>MAVWSSRGGGPDELGTAYANQGQEHIAEGASHAAYNSFPATSGPHVAAPQPWGVFGDEIAEEKLVHNLEHGGIVIQYNPSLYEGSLDPLIALQAKYPNKTVVAPNSRLTTAFALTAWKRLYTLDTLDEVNMTAFIDRYKNKAPERMPD</sequence>
<comment type="caution">
    <text evidence="1">The sequence shown here is derived from an EMBL/GenBank/DDBJ whole genome shotgun (WGS) entry which is preliminary data.</text>
</comment>
<evidence type="ECO:0000313" key="2">
    <source>
        <dbReference type="Proteomes" id="UP001595748"/>
    </source>
</evidence>